<organism evidence="2">
    <name type="scientific">Halalkalibacterium halodurans</name>
    <name type="common">Bacillus halodurans</name>
    <dbReference type="NCBI Taxonomy" id="86665"/>
    <lineage>
        <taxon>Bacteria</taxon>
        <taxon>Bacillati</taxon>
        <taxon>Bacillota</taxon>
        <taxon>Bacilli</taxon>
        <taxon>Bacillales</taxon>
        <taxon>Bacillaceae</taxon>
        <taxon>Halalkalibacterium (ex Joshi et al. 2022)</taxon>
    </lineage>
</organism>
<dbReference type="PATRIC" id="fig|136160.3.peg.3842"/>
<dbReference type="GeneID" id="87596379"/>
<keyword evidence="1" id="KW-0812">Transmembrane</keyword>
<name>A0A0M0KBU4_ALKHA</name>
<feature type="transmembrane region" description="Helical" evidence="1">
    <location>
        <begin position="110"/>
        <end position="134"/>
    </location>
</feature>
<dbReference type="OMA" id="VQVLFDY"/>
<dbReference type="GO" id="GO:0015234">
    <property type="term" value="F:thiamine transmembrane transporter activity"/>
    <property type="evidence" value="ECO:0007669"/>
    <property type="project" value="InterPro"/>
</dbReference>
<sequence>MASSRLLILIEIAIMSGLAFVLSFVKIGVFWAYGGSISLVMLPIVVMAFRRGWKAGIVTGLIVGLLKLIGGYVVHPVQLVLDYPLPFLTIGLASLFAVKGSFEGKRFYAAMIGGVLFASFLRFLCHFTSGIVWFGEYAPEGTPVALYSFVYNISYVLPEALISIIVLALFGKKYSQMFQPKKELGV</sequence>
<comment type="caution">
    <text evidence="2">The sequence shown here is derived from an EMBL/GenBank/DDBJ whole genome shotgun (WGS) entry which is preliminary data.</text>
</comment>
<dbReference type="InterPro" id="IPR012651">
    <property type="entry name" value="Thia_Transptr_ThiT"/>
</dbReference>
<feature type="transmembrane region" description="Helical" evidence="1">
    <location>
        <begin position="56"/>
        <end position="74"/>
    </location>
</feature>
<dbReference type="GO" id="GO:0005886">
    <property type="term" value="C:plasma membrane"/>
    <property type="evidence" value="ECO:0007669"/>
    <property type="project" value="InterPro"/>
</dbReference>
<protein>
    <submittedName>
        <fullName evidence="2">Proton-coupled thiamine transporter YuaJ</fullName>
    </submittedName>
</protein>
<gene>
    <name evidence="2" type="ORF">AMD02_19300</name>
</gene>
<keyword evidence="1" id="KW-0472">Membrane</keyword>
<dbReference type="AlphaFoldDB" id="A0A0M0KBU4"/>
<dbReference type="NCBIfam" id="TIGR02357">
    <property type="entry name" value="ECF_ThiT_YuaJ"/>
    <property type="match status" value="1"/>
</dbReference>
<proteinExistence type="predicted"/>
<accession>A0A0M0KBU4</accession>
<evidence type="ECO:0000313" key="2">
    <source>
        <dbReference type="EMBL" id="KOO36326.1"/>
    </source>
</evidence>
<dbReference type="RefSeq" id="WP_010897003.1">
    <property type="nucleotide sequence ID" value="NZ_CP040441.1"/>
</dbReference>
<keyword evidence="1" id="KW-1133">Transmembrane helix</keyword>
<reference evidence="2" key="1">
    <citation type="submission" date="2015-08" db="EMBL/GenBank/DDBJ databases">
        <title>Complete DNA Sequence of Pseudomonas syringae pv. actinidiae, the Causal Agent of Kiwifruit Canker Disease.</title>
        <authorList>
            <person name="Rikkerink E.H.A."/>
            <person name="Fineran P.C."/>
        </authorList>
    </citation>
    <scope>NUCLEOTIDE SEQUENCE</scope>
    <source>
        <strain evidence="2">DSM 13666</strain>
    </source>
</reference>
<dbReference type="EMBL" id="LILD01000014">
    <property type="protein sequence ID" value="KOO36326.1"/>
    <property type="molecule type" value="Genomic_DNA"/>
</dbReference>
<dbReference type="Pfam" id="PF09515">
    <property type="entry name" value="Thia_YuaJ"/>
    <property type="match status" value="1"/>
</dbReference>
<feature type="transmembrane region" description="Helical" evidence="1">
    <location>
        <begin position="80"/>
        <end position="98"/>
    </location>
</feature>
<feature type="transmembrane region" description="Helical" evidence="1">
    <location>
        <begin position="146"/>
        <end position="171"/>
    </location>
</feature>
<feature type="transmembrane region" description="Helical" evidence="1">
    <location>
        <begin position="31"/>
        <end position="49"/>
    </location>
</feature>
<dbReference type="Gene3D" id="1.10.1760.20">
    <property type="match status" value="1"/>
</dbReference>
<feature type="transmembrane region" description="Helical" evidence="1">
    <location>
        <begin position="7"/>
        <end position="25"/>
    </location>
</feature>
<evidence type="ECO:0000256" key="1">
    <source>
        <dbReference type="SAM" id="Phobius"/>
    </source>
</evidence>